<evidence type="ECO:0000256" key="2">
    <source>
        <dbReference type="RuleBase" id="RU004429"/>
    </source>
</evidence>
<dbReference type="Gene3D" id="1.20.120.1200">
    <property type="entry name" value="NADH-ubiquinone/plastoquinone oxidoreductase chain 6, subunit NuoJ"/>
    <property type="match status" value="1"/>
</dbReference>
<keyword evidence="2" id="KW-0472">Membrane</keyword>
<keyword evidence="2" id="KW-0874">Quinone</keyword>
<comment type="function">
    <text evidence="2">NDH-1 shuttles electrons from NADH, via FMN and iron-sulfur (Fe-S) centers, to quinones in the respiratory chain. Couples the redox reaction to proton translocation (for every two electrons transferred, four hydrogen ions are translocated across the cytoplasmic membrane), and thus conserves the redox energy in a proton gradient.</text>
</comment>
<reference evidence="3 4" key="1">
    <citation type="journal article" date="2011" name="ISME J.">
        <title>Community ecology of hot spring cyanobacterial mats: predominant populations and their functional potential.</title>
        <authorList>
            <person name="Klatt C.G."/>
            <person name="Wood J.M."/>
            <person name="Rusch D.B."/>
            <person name="Bateson M.M."/>
            <person name="Hamamura N."/>
            <person name="Heidelberg J.F."/>
            <person name="Grossman A.R."/>
            <person name="Bhaya D."/>
            <person name="Cohan F.M."/>
            <person name="Kuhl M."/>
            <person name="Bryant D.A."/>
            <person name="Ward D.M."/>
        </authorList>
    </citation>
    <scope>NUCLEOTIDE SEQUENCE [LARGE SCALE GENOMIC DNA]</scope>
    <source>
        <strain evidence="3">OS</strain>
    </source>
</reference>
<organism evidence="3 4">
    <name type="scientific">Candidatus Thermochlorobacter aerophilus</name>
    <dbReference type="NCBI Taxonomy" id="1868324"/>
    <lineage>
        <taxon>Bacteria</taxon>
        <taxon>Pseudomonadati</taxon>
        <taxon>Chlorobiota</taxon>
        <taxon>Chlorobiia</taxon>
        <taxon>Chlorobiales</taxon>
        <taxon>Candidatus Thermochlorobacteriaceae</taxon>
        <taxon>Candidatus Thermochlorobacter</taxon>
    </lineage>
</organism>
<dbReference type="EMBL" id="PHFL01000039">
    <property type="protein sequence ID" value="RFM24437.1"/>
    <property type="molecule type" value="Genomic_DNA"/>
</dbReference>
<proteinExistence type="inferred from homology"/>
<feature type="transmembrane region" description="Helical" evidence="2">
    <location>
        <begin position="91"/>
        <end position="113"/>
    </location>
</feature>
<accession>A0A395M0Z7</accession>
<protein>
    <recommendedName>
        <fullName evidence="2">NADH-quinone oxidoreductase subunit J</fullName>
        <ecNumber evidence="2">7.1.1.-</ecNumber>
    </recommendedName>
</protein>
<dbReference type="EC" id="7.1.1.-" evidence="2"/>
<dbReference type="PANTHER" id="PTHR33269:SF17">
    <property type="entry name" value="NADH-UBIQUINONE OXIDOREDUCTASE CHAIN 6"/>
    <property type="match status" value="1"/>
</dbReference>
<evidence type="ECO:0000256" key="1">
    <source>
        <dbReference type="ARBA" id="ARBA00005698"/>
    </source>
</evidence>
<dbReference type="PANTHER" id="PTHR33269">
    <property type="entry name" value="NADH-UBIQUINONE OXIDOREDUCTASE CHAIN 6"/>
    <property type="match status" value="1"/>
</dbReference>
<gene>
    <name evidence="3" type="ORF">D0433_05470</name>
</gene>
<dbReference type="Pfam" id="PF00499">
    <property type="entry name" value="Oxidored_q3"/>
    <property type="match status" value="1"/>
</dbReference>
<dbReference type="AlphaFoldDB" id="A0A395M0Z7"/>
<feature type="transmembrane region" description="Helical" evidence="2">
    <location>
        <begin position="57"/>
        <end position="79"/>
    </location>
</feature>
<dbReference type="GO" id="GO:0005886">
    <property type="term" value="C:plasma membrane"/>
    <property type="evidence" value="ECO:0007669"/>
    <property type="project" value="UniProtKB-SubCell"/>
</dbReference>
<dbReference type="GO" id="GO:0008137">
    <property type="term" value="F:NADH dehydrogenase (ubiquinone) activity"/>
    <property type="evidence" value="ECO:0007669"/>
    <property type="project" value="UniProtKB-UniRule"/>
</dbReference>
<comment type="subcellular location">
    <subcellularLocation>
        <location evidence="2">Cell membrane</location>
        <topology evidence="2">Multi-pass membrane protein</topology>
    </subcellularLocation>
</comment>
<evidence type="ECO:0000313" key="3">
    <source>
        <dbReference type="EMBL" id="RFM24437.1"/>
    </source>
</evidence>
<sequence length="178" mass="19873">MQDLTYQVIFYLFAIIIVVSGAFVVFSKNIIYSAFSLLFTLFGIAAMYVFLNADFIAVTQVVVYVGGILVLLLFGVMLTNKITQQTLRTDVLNIVPGLIVMLGILAAILYAFLYRAKWVEAPQRQGSVVELIGYETMSNYVLPFEIVSILLLVALMGAAYIARPDRSKISEVIRRLEN</sequence>
<dbReference type="InterPro" id="IPR001457">
    <property type="entry name" value="NADH_UbQ/plastoQ_OxRdtase_su6"/>
</dbReference>
<keyword evidence="2" id="KW-0812">Transmembrane</keyword>
<feature type="transmembrane region" description="Helical" evidence="2">
    <location>
        <begin position="6"/>
        <end position="26"/>
    </location>
</feature>
<evidence type="ECO:0000313" key="4">
    <source>
        <dbReference type="Proteomes" id="UP000266389"/>
    </source>
</evidence>
<dbReference type="InterPro" id="IPR042106">
    <property type="entry name" value="Nuo/plastoQ_OxRdtase_6_NuoJ"/>
</dbReference>
<dbReference type="GO" id="GO:0048038">
    <property type="term" value="F:quinone binding"/>
    <property type="evidence" value="ECO:0007669"/>
    <property type="project" value="UniProtKB-UniRule"/>
</dbReference>
<keyword evidence="2" id="KW-1133">Transmembrane helix</keyword>
<comment type="catalytic activity">
    <reaction evidence="2">
        <text>a quinone + NADH + 5 H(+)(in) = a quinol + NAD(+) + 4 H(+)(out)</text>
        <dbReference type="Rhea" id="RHEA:57888"/>
        <dbReference type="ChEBI" id="CHEBI:15378"/>
        <dbReference type="ChEBI" id="CHEBI:24646"/>
        <dbReference type="ChEBI" id="CHEBI:57540"/>
        <dbReference type="ChEBI" id="CHEBI:57945"/>
        <dbReference type="ChEBI" id="CHEBI:132124"/>
    </reaction>
</comment>
<dbReference type="Proteomes" id="UP000266389">
    <property type="component" value="Unassembled WGS sequence"/>
</dbReference>
<keyword evidence="2" id="KW-0520">NAD</keyword>
<keyword evidence="2" id="KW-1003">Cell membrane</keyword>
<name>A0A395M0Z7_9BACT</name>
<comment type="caution">
    <text evidence="3">The sequence shown here is derived from an EMBL/GenBank/DDBJ whole genome shotgun (WGS) entry which is preliminary data.</text>
</comment>
<feature type="transmembrane region" description="Helical" evidence="2">
    <location>
        <begin position="140"/>
        <end position="162"/>
    </location>
</feature>
<feature type="transmembrane region" description="Helical" evidence="2">
    <location>
        <begin position="31"/>
        <end position="51"/>
    </location>
</feature>
<comment type="similarity">
    <text evidence="1 2">Belongs to the complex I subunit 6 family.</text>
</comment>